<dbReference type="SUPFAM" id="SSF54631">
    <property type="entry name" value="CBS-domain pair"/>
    <property type="match status" value="1"/>
</dbReference>
<feature type="transmembrane region" description="Helical" evidence="9">
    <location>
        <begin position="390"/>
        <end position="412"/>
    </location>
</feature>
<dbReference type="KEGG" id="tig:THII_1151"/>
<evidence type="ECO:0000313" key="11">
    <source>
        <dbReference type="EMBL" id="BAP55448.1"/>
    </source>
</evidence>
<dbReference type="InterPro" id="IPR006668">
    <property type="entry name" value="Mg_transptr_MgtE_intracell_dom"/>
</dbReference>
<dbReference type="GO" id="GO:0046872">
    <property type="term" value="F:metal ion binding"/>
    <property type="evidence" value="ECO:0007669"/>
    <property type="project" value="UniProtKB-KW"/>
</dbReference>
<keyword evidence="4 9" id="KW-0812">Transmembrane</keyword>
<comment type="subcellular location">
    <subcellularLocation>
        <location evidence="9">Cell membrane</location>
        <topology evidence="9">Multi-pass membrane protein</topology>
    </subcellularLocation>
    <subcellularLocation>
        <location evidence="1">Membrane</location>
        <topology evidence="1">Multi-pass membrane protein</topology>
    </subcellularLocation>
</comment>
<name>A0A090ACJ2_9GAMM</name>
<dbReference type="GO" id="GO:0015095">
    <property type="term" value="F:magnesium ion transmembrane transporter activity"/>
    <property type="evidence" value="ECO:0007669"/>
    <property type="project" value="UniProtKB-UniRule"/>
</dbReference>
<evidence type="ECO:0000256" key="1">
    <source>
        <dbReference type="ARBA" id="ARBA00004141"/>
    </source>
</evidence>
<evidence type="ECO:0000256" key="7">
    <source>
        <dbReference type="ARBA" id="ARBA00023136"/>
    </source>
</evidence>
<proteinExistence type="inferred from homology"/>
<dbReference type="InterPro" id="IPR046342">
    <property type="entry name" value="CBS_dom_sf"/>
</dbReference>
<accession>A0A090ACJ2</accession>
<comment type="similarity">
    <text evidence="2 9">Belongs to the SLC41A transporter family.</text>
</comment>
<dbReference type="OrthoDB" id="9790355at2"/>
<dbReference type="AlphaFoldDB" id="A0A090ACJ2"/>
<dbReference type="GO" id="GO:0005886">
    <property type="term" value="C:plasma membrane"/>
    <property type="evidence" value="ECO:0007669"/>
    <property type="project" value="UniProtKB-SubCell"/>
</dbReference>
<sequence length="481" mass="54235">MQEERTKHRENLPEILYQIREMLHRKQVVETLVSKQTMPRHDLVQTLVARQEFTLLKQKLNRLHPADIAFVLESLPLEERYQVWELVEPEHNGAVLLEVSDVVRQDLLASMDHHEILEVADHLESDEIADLVPDLPEDLVPELLDTLNSHDRAQLQTALAFPENTVGALMEFEFIGVREDIVLEVVLRYLRRLGQLPLQINQLMVTDRQGLLRGVLPLRELLLHPPETPVTEVMNTEPILFYTDDEAREAVSAFERYDLLSAPVINAHHQLVGVLNVDAVMDYAQETAEKEIFYQAGLREEEDLFAPIWKSGTNRWPWLALNLLTAFIASRVIGLFEETISQLVALATLMPIVSGIGGNTGTQTTTLLVRGLALKQVNSDNFYHLLFKELSIGMINGVLWGSVMGMVAYLLYRNSSLGLVMMSAMLLNLMLAALAGVLIPWTMYKLGRDPAMGTSVLLTALTDSMGFFIFLGLATLFLLPS</sequence>
<keyword evidence="7 9" id="KW-0472">Membrane</keyword>
<comment type="subunit">
    <text evidence="9">Homodimer.</text>
</comment>
<evidence type="ECO:0000256" key="9">
    <source>
        <dbReference type="RuleBase" id="RU362011"/>
    </source>
</evidence>
<evidence type="ECO:0000256" key="6">
    <source>
        <dbReference type="ARBA" id="ARBA00022989"/>
    </source>
</evidence>
<dbReference type="Gene3D" id="1.25.60.10">
    <property type="entry name" value="MgtE N-terminal domain-like"/>
    <property type="match status" value="1"/>
</dbReference>
<reference evidence="11 12" key="1">
    <citation type="journal article" date="2014" name="ISME J.">
        <title>Ecophysiology of Thioploca ingrica as revealed by the complete genome sequence supplemented with proteomic evidence.</title>
        <authorList>
            <person name="Kojima H."/>
            <person name="Ogura Y."/>
            <person name="Yamamoto N."/>
            <person name="Togashi T."/>
            <person name="Mori H."/>
            <person name="Watanabe T."/>
            <person name="Nemoto F."/>
            <person name="Kurokawa K."/>
            <person name="Hayashi T."/>
            <person name="Fukui M."/>
        </authorList>
    </citation>
    <scope>NUCLEOTIDE SEQUENCE [LARGE SCALE GENOMIC DNA]</scope>
</reference>
<comment type="caution">
    <text evidence="9">Lacks conserved residue(s) required for the propagation of feature annotation.</text>
</comment>
<dbReference type="Pfam" id="PF03448">
    <property type="entry name" value="MgtE_N"/>
    <property type="match status" value="1"/>
</dbReference>
<dbReference type="PANTHER" id="PTHR43773">
    <property type="entry name" value="MAGNESIUM TRANSPORTER MGTE"/>
    <property type="match status" value="1"/>
</dbReference>
<keyword evidence="5 9" id="KW-0460">Magnesium</keyword>
<evidence type="ECO:0000259" key="10">
    <source>
        <dbReference type="PROSITE" id="PS51371"/>
    </source>
</evidence>
<feature type="domain" description="CBS" evidence="10">
    <location>
        <begin position="234"/>
        <end position="291"/>
    </location>
</feature>
<evidence type="ECO:0000256" key="4">
    <source>
        <dbReference type="ARBA" id="ARBA00022692"/>
    </source>
</evidence>
<dbReference type="Pfam" id="PF01769">
    <property type="entry name" value="MgtE"/>
    <property type="match status" value="1"/>
</dbReference>
<dbReference type="Gene3D" id="3.10.580.10">
    <property type="entry name" value="CBS-domain"/>
    <property type="match status" value="1"/>
</dbReference>
<keyword evidence="9" id="KW-0479">Metal-binding</keyword>
<dbReference type="InterPro" id="IPR006667">
    <property type="entry name" value="SLC41_membr_dom"/>
</dbReference>
<dbReference type="SUPFAM" id="SSF161093">
    <property type="entry name" value="MgtE membrane domain-like"/>
    <property type="match status" value="1"/>
</dbReference>
<protein>
    <recommendedName>
        <fullName evidence="9">Magnesium transporter MgtE</fullName>
    </recommendedName>
</protein>
<evidence type="ECO:0000256" key="5">
    <source>
        <dbReference type="ARBA" id="ARBA00022842"/>
    </source>
</evidence>
<dbReference type="CDD" id="cd04606">
    <property type="entry name" value="CBS_pair_Mg_transporter"/>
    <property type="match status" value="1"/>
</dbReference>
<evidence type="ECO:0000313" key="12">
    <source>
        <dbReference type="Proteomes" id="UP000031623"/>
    </source>
</evidence>
<comment type="function">
    <text evidence="9">Acts as a magnesium transporter.</text>
</comment>
<dbReference type="Pfam" id="PF00571">
    <property type="entry name" value="CBS"/>
    <property type="match status" value="1"/>
</dbReference>
<dbReference type="InterPro" id="IPR006669">
    <property type="entry name" value="MgtE_transporter"/>
</dbReference>
<dbReference type="Proteomes" id="UP000031623">
    <property type="component" value="Chromosome"/>
</dbReference>
<dbReference type="SMART" id="SM00924">
    <property type="entry name" value="MgtE_N"/>
    <property type="match status" value="1"/>
</dbReference>
<dbReference type="STRING" id="40754.THII_1151"/>
<keyword evidence="6 9" id="KW-1133">Transmembrane helix</keyword>
<feature type="transmembrane region" description="Helical" evidence="9">
    <location>
        <begin position="424"/>
        <end position="444"/>
    </location>
</feature>
<dbReference type="NCBIfam" id="TIGR00400">
    <property type="entry name" value="mgtE"/>
    <property type="match status" value="1"/>
</dbReference>
<evidence type="ECO:0000256" key="3">
    <source>
        <dbReference type="ARBA" id="ARBA00022448"/>
    </source>
</evidence>
<dbReference type="SUPFAM" id="SSF158791">
    <property type="entry name" value="MgtE N-terminal domain-like"/>
    <property type="match status" value="1"/>
</dbReference>
<gene>
    <name evidence="11" type="ORF">THII_1151</name>
</gene>
<dbReference type="PROSITE" id="PS51371">
    <property type="entry name" value="CBS"/>
    <property type="match status" value="1"/>
</dbReference>
<keyword evidence="3 9" id="KW-0813">Transport</keyword>
<dbReference type="InterPro" id="IPR036739">
    <property type="entry name" value="SLC41_membr_dom_sf"/>
</dbReference>
<feature type="transmembrane region" description="Helical" evidence="9">
    <location>
        <begin position="456"/>
        <end position="479"/>
    </location>
</feature>
<keyword evidence="12" id="KW-1185">Reference proteome</keyword>
<dbReference type="Gene3D" id="1.10.357.20">
    <property type="entry name" value="SLC41 divalent cation transporters, integral membrane domain"/>
    <property type="match status" value="1"/>
</dbReference>
<dbReference type="InterPro" id="IPR000644">
    <property type="entry name" value="CBS_dom"/>
</dbReference>
<keyword evidence="8" id="KW-0129">CBS domain</keyword>
<dbReference type="EMBL" id="AP014633">
    <property type="protein sequence ID" value="BAP55448.1"/>
    <property type="molecule type" value="Genomic_DNA"/>
</dbReference>
<keyword evidence="9" id="KW-1003">Cell membrane</keyword>
<dbReference type="HOGENOM" id="CLU_037408_1_0_6"/>
<organism evidence="11 12">
    <name type="scientific">Thioploca ingrica</name>
    <dbReference type="NCBI Taxonomy" id="40754"/>
    <lineage>
        <taxon>Bacteria</taxon>
        <taxon>Pseudomonadati</taxon>
        <taxon>Pseudomonadota</taxon>
        <taxon>Gammaproteobacteria</taxon>
        <taxon>Thiotrichales</taxon>
        <taxon>Thiotrichaceae</taxon>
        <taxon>Thioploca</taxon>
    </lineage>
</organism>
<evidence type="ECO:0000256" key="8">
    <source>
        <dbReference type="PROSITE-ProRule" id="PRU00703"/>
    </source>
</evidence>
<dbReference type="InterPro" id="IPR038076">
    <property type="entry name" value="MgtE_N_sf"/>
</dbReference>
<dbReference type="PANTHER" id="PTHR43773:SF1">
    <property type="entry name" value="MAGNESIUM TRANSPORTER MGTE"/>
    <property type="match status" value="1"/>
</dbReference>
<evidence type="ECO:0000256" key="2">
    <source>
        <dbReference type="ARBA" id="ARBA00009749"/>
    </source>
</evidence>